<name>A0A9P8V1N9_9PEZI</name>
<evidence type="ECO:0000313" key="3">
    <source>
        <dbReference type="Proteomes" id="UP000770015"/>
    </source>
</evidence>
<organism evidence="2 3">
    <name type="scientific">Plectosphaerella plurivora</name>
    <dbReference type="NCBI Taxonomy" id="936078"/>
    <lineage>
        <taxon>Eukaryota</taxon>
        <taxon>Fungi</taxon>
        <taxon>Dikarya</taxon>
        <taxon>Ascomycota</taxon>
        <taxon>Pezizomycotina</taxon>
        <taxon>Sordariomycetes</taxon>
        <taxon>Hypocreomycetidae</taxon>
        <taxon>Glomerellales</taxon>
        <taxon>Plectosphaerellaceae</taxon>
        <taxon>Plectosphaerella</taxon>
    </lineage>
</organism>
<feature type="chain" id="PRO_5040108650" evidence="1">
    <location>
        <begin position="18"/>
        <end position="217"/>
    </location>
</feature>
<keyword evidence="3" id="KW-1185">Reference proteome</keyword>
<gene>
    <name evidence="2" type="ORF">F5X68DRAFT_250142</name>
</gene>
<comment type="caution">
    <text evidence="2">The sequence shown here is derived from an EMBL/GenBank/DDBJ whole genome shotgun (WGS) entry which is preliminary data.</text>
</comment>
<sequence length="217" mass="23095">MQFFALASVLFTSAVVAYPSGNHSDPGPGPVNPPPPPPPVYPPGAICTPATYQCRSNPDGTWGWDVCDVDSRWKDGGNCAPSDTCIFNALNGSPYCVPTPGYTPGPGTCTPGNTRCTSVGSDWVTERCDSSSQWQQDTQCTADETCTYAVYTGDAYCVPKPDARVCRPGTYQCAYSSAQGGWGWEVCTVEGSWVWGGNCESTQTCSFNQLNGSPYCI</sequence>
<evidence type="ECO:0000313" key="2">
    <source>
        <dbReference type="EMBL" id="KAH6665327.1"/>
    </source>
</evidence>
<accession>A0A9P8V1N9</accession>
<feature type="signal peptide" evidence="1">
    <location>
        <begin position="1"/>
        <end position="17"/>
    </location>
</feature>
<protein>
    <submittedName>
        <fullName evidence="2">Uncharacterized protein</fullName>
    </submittedName>
</protein>
<dbReference type="Proteomes" id="UP000770015">
    <property type="component" value="Unassembled WGS sequence"/>
</dbReference>
<proteinExistence type="predicted"/>
<dbReference type="OrthoDB" id="4611802at2759"/>
<dbReference type="AlphaFoldDB" id="A0A9P8V1N9"/>
<reference evidence="2" key="1">
    <citation type="journal article" date="2021" name="Nat. Commun.">
        <title>Genetic determinants of endophytism in the Arabidopsis root mycobiome.</title>
        <authorList>
            <person name="Mesny F."/>
            <person name="Miyauchi S."/>
            <person name="Thiergart T."/>
            <person name="Pickel B."/>
            <person name="Atanasova L."/>
            <person name="Karlsson M."/>
            <person name="Huettel B."/>
            <person name="Barry K.W."/>
            <person name="Haridas S."/>
            <person name="Chen C."/>
            <person name="Bauer D."/>
            <person name="Andreopoulos W."/>
            <person name="Pangilinan J."/>
            <person name="LaButti K."/>
            <person name="Riley R."/>
            <person name="Lipzen A."/>
            <person name="Clum A."/>
            <person name="Drula E."/>
            <person name="Henrissat B."/>
            <person name="Kohler A."/>
            <person name="Grigoriev I.V."/>
            <person name="Martin F.M."/>
            <person name="Hacquard S."/>
        </authorList>
    </citation>
    <scope>NUCLEOTIDE SEQUENCE</scope>
    <source>
        <strain evidence="2">MPI-SDFR-AT-0117</strain>
    </source>
</reference>
<keyword evidence="1" id="KW-0732">Signal</keyword>
<evidence type="ECO:0000256" key="1">
    <source>
        <dbReference type="SAM" id="SignalP"/>
    </source>
</evidence>
<dbReference type="EMBL" id="JAGSXJ010000038">
    <property type="protein sequence ID" value="KAH6665327.1"/>
    <property type="molecule type" value="Genomic_DNA"/>
</dbReference>